<sequence length="55" mass="5852">RQPQPGSALLTPGIIDVSAVPDRPDEELFGPLLQVIRYAGFDAAIAEANATRYGL</sequence>
<evidence type="ECO:0000259" key="1">
    <source>
        <dbReference type="Pfam" id="PF00171"/>
    </source>
</evidence>
<feature type="non-terminal residue" evidence="2">
    <location>
        <position position="55"/>
    </location>
</feature>
<proteinExistence type="predicted"/>
<dbReference type="InterPro" id="IPR015590">
    <property type="entry name" value="Aldehyde_DH_dom"/>
</dbReference>
<organism evidence="2 3">
    <name type="scientific">Pseudomonas syringae pv. pisi str. 1704B</name>
    <dbReference type="NCBI Taxonomy" id="629263"/>
    <lineage>
        <taxon>Bacteria</taxon>
        <taxon>Pseudomonadati</taxon>
        <taxon>Pseudomonadota</taxon>
        <taxon>Gammaproteobacteria</taxon>
        <taxon>Pseudomonadales</taxon>
        <taxon>Pseudomonadaceae</taxon>
        <taxon>Pseudomonas</taxon>
        <taxon>Pseudomonas syringae</taxon>
    </lineage>
</organism>
<name>F3GQ69_PSESJ</name>
<feature type="non-terminal residue" evidence="2">
    <location>
        <position position="1"/>
    </location>
</feature>
<dbReference type="Pfam" id="PF00171">
    <property type="entry name" value="Aldedh"/>
    <property type="match status" value="1"/>
</dbReference>
<dbReference type="Gene3D" id="3.40.309.10">
    <property type="entry name" value="Aldehyde Dehydrogenase, Chain A, domain 2"/>
    <property type="match status" value="1"/>
</dbReference>
<feature type="domain" description="Aldehyde dehydrogenase" evidence="1">
    <location>
        <begin position="8"/>
        <end position="55"/>
    </location>
</feature>
<gene>
    <name evidence="2" type="primary">astD</name>
    <name evidence="2" type="ORF">PSYPI_45438</name>
</gene>
<evidence type="ECO:0000313" key="2">
    <source>
        <dbReference type="EMBL" id="EGH49222.1"/>
    </source>
</evidence>
<comment type="caution">
    <text evidence="2">The sequence shown here is derived from an EMBL/GenBank/DDBJ whole genome shotgun (WGS) entry which is preliminary data.</text>
</comment>
<dbReference type="InterPro" id="IPR016163">
    <property type="entry name" value="Ald_DH_C"/>
</dbReference>
<dbReference type="GO" id="GO:0016620">
    <property type="term" value="F:oxidoreductase activity, acting on the aldehyde or oxo group of donors, NAD or NADP as acceptor"/>
    <property type="evidence" value="ECO:0007669"/>
    <property type="project" value="InterPro"/>
</dbReference>
<protein>
    <submittedName>
        <fullName evidence="2">Succinylglutamic semialdehyde dehydrogenase</fullName>
    </submittedName>
</protein>
<dbReference type="EMBL" id="AEAI01003989">
    <property type="protein sequence ID" value="EGH49222.1"/>
    <property type="molecule type" value="Genomic_DNA"/>
</dbReference>
<reference evidence="2 3" key="1">
    <citation type="journal article" date="2011" name="PLoS Pathog.">
        <title>Dynamic evolution of pathogenicity revealed by sequencing and comparative genomics of 19 Pseudomonas syringae isolates.</title>
        <authorList>
            <person name="Baltrus D.A."/>
            <person name="Nishimura M.T."/>
            <person name="Romanchuk A."/>
            <person name="Chang J.H."/>
            <person name="Mukhtar M.S."/>
            <person name="Cherkis K."/>
            <person name="Roach J."/>
            <person name="Grant S.R."/>
            <person name="Jones C.D."/>
            <person name="Dangl J.L."/>
        </authorList>
    </citation>
    <scope>NUCLEOTIDE SEQUENCE [LARGE SCALE GENOMIC DNA]</scope>
    <source>
        <strain evidence="2 3">1704B</strain>
    </source>
</reference>
<keyword evidence="3" id="KW-1185">Reference proteome</keyword>
<evidence type="ECO:0000313" key="3">
    <source>
        <dbReference type="Proteomes" id="UP000004986"/>
    </source>
</evidence>
<dbReference type="InterPro" id="IPR016161">
    <property type="entry name" value="Ald_DH/histidinol_DH"/>
</dbReference>
<dbReference type="AlphaFoldDB" id="F3GQ69"/>
<dbReference type="SUPFAM" id="SSF53720">
    <property type="entry name" value="ALDH-like"/>
    <property type="match status" value="1"/>
</dbReference>
<accession>F3GQ69</accession>
<dbReference type="Proteomes" id="UP000004986">
    <property type="component" value="Unassembled WGS sequence"/>
</dbReference>